<sequence length="57" mass="6447">MRTSGGILPENRAGTYCWAGTYCCESYCSEAYCSEAYCSEAYYWVTPILLLPPEYPL</sequence>
<evidence type="ECO:0000313" key="2">
    <source>
        <dbReference type="Proteomes" id="UP001180845"/>
    </source>
</evidence>
<organism evidence="1 2">
    <name type="scientific">Haloactinomyces albus</name>
    <dbReference type="NCBI Taxonomy" id="1352928"/>
    <lineage>
        <taxon>Bacteria</taxon>
        <taxon>Bacillati</taxon>
        <taxon>Actinomycetota</taxon>
        <taxon>Actinomycetes</taxon>
        <taxon>Actinopolysporales</taxon>
        <taxon>Actinopolysporaceae</taxon>
        <taxon>Haloactinomyces</taxon>
    </lineage>
</organism>
<dbReference type="AlphaFoldDB" id="A0AAE4CMX9"/>
<accession>A0AAE4CMX9</accession>
<evidence type="ECO:0000313" key="1">
    <source>
        <dbReference type="EMBL" id="MDR7302876.1"/>
    </source>
</evidence>
<keyword evidence="2" id="KW-1185">Reference proteome</keyword>
<reference evidence="1" key="1">
    <citation type="submission" date="2023-07" db="EMBL/GenBank/DDBJ databases">
        <title>Sequencing the genomes of 1000 actinobacteria strains.</title>
        <authorList>
            <person name="Klenk H.-P."/>
        </authorList>
    </citation>
    <scope>NUCLEOTIDE SEQUENCE</scope>
    <source>
        <strain evidence="1">DSM 45977</strain>
    </source>
</reference>
<gene>
    <name evidence="1" type="ORF">JOF55_003057</name>
</gene>
<comment type="caution">
    <text evidence="1">The sequence shown here is derived from an EMBL/GenBank/DDBJ whole genome shotgun (WGS) entry which is preliminary data.</text>
</comment>
<dbReference type="Proteomes" id="UP001180845">
    <property type="component" value="Unassembled WGS sequence"/>
</dbReference>
<name>A0AAE4CMX9_9ACTN</name>
<dbReference type="EMBL" id="JAVDXW010000001">
    <property type="protein sequence ID" value="MDR7302876.1"/>
    <property type="molecule type" value="Genomic_DNA"/>
</dbReference>
<protein>
    <submittedName>
        <fullName evidence="1">Uncharacterized protein</fullName>
    </submittedName>
</protein>
<proteinExistence type="predicted"/>